<evidence type="ECO:0000313" key="3">
    <source>
        <dbReference type="Proteomes" id="UP001420932"/>
    </source>
</evidence>
<dbReference type="EMBL" id="JBBNAF010000009">
    <property type="protein sequence ID" value="KAK9114608.1"/>
    <property type="molecule type" value="Genomic_DNA"/>
</dbReference>
<comment type="caution">
    <text evidence="2">The sequence shown here is derived from an EMBL/GenBank/DDBJ whole genome shotgun (WGS) entry which is preliminary data.</text>
</comment>
<dbReference type="AlphaFoldDB" id="A0AAP0NPQ7"/>
<reference evidence="2 3" key="1">
    <citation type="submission" date="2024-01" db="EMBL/GenBank/DDBJ databases">
        <title>Genome assemblies of Stephania.</title>
        <authorList>
            <person name="Yang L."/>
        </authorList>
    </citation>
    <scope>NUCLEOTIDE SEQUENCE [LARGE SCALE GENOMIC DNA]</scope>
    <source>
        <strain evidence="2">YNDBR</strain>
        <tissue evidence="2">Leaf</tissue>
    </source>
</reference>
<evidence type="ECO:0000256" key="1">
    <source>
        <dbReference type="SAM" id="MobiDB-lite"/>
    </source>
</evidence>
<evidence type="ECO:0000313" key="2">
    <source>
        <dbReference type="EMBL" id="KAK9114608.1"/>
    </source>
</evidence>
<dbReference type="Proteomes" id="UP001420932">
    <property type="component" value="Unassembled WGS sequence"/>
</dbReference>
<feature type="region of interest" description="Disordered" evidence="1">
    <location>
        <begin position="79"/>
        <end position="99"/>
    </location>
</feature>
<name>A0AAP0NPQ7_9MAGN</name>
<protein>
    <submittedName>
        <fullName evidence="2">Uncharacterized protein</fullName>
    </submittedName>
</protein>
<proteinExistence type="predicted"/>
<sequence length="99" mass="11044">MVSEHVMVSNGLTSVDLVRNSRSKLQDVTTIARSLDFSLPMKLDDTNYIHWKVHIRAAIKGGLSFPISEFSLLASDKLSSSSSDVFVQEDEDKATLRQM</sequence>
<keyword evidence="3" id="KW-1185">Reference proteome</keyword>
<organism evidence="2 3">
    <name type="scientific">Stephania yunnanensis</name>
    <dbReference type="NCBI Taxonomy" id="152371"/>
    <lineage>
        <taxon>Eukaryota</taxon>
        <taxon>Viridiplantae</taxon>
        <taxon>Streptophyta</taxon>
        <taxon>Embryophyta</taxon>
        <taxon>Tracheophyta</taxon>
        <taxon>Spermatophyta</taxon>
        <taxon>Magnoliopsida</taxon>
        <taxon>Ranunculales</taxon>
        <taxon>Menispermaceae</taxon>
        <taxon>Menispermoideae</taxon>
        <taxon>Cissampelideae</taxon>
        <taxon>Stephania</taxon>
    </lineage>
</organism>
<accession>A0AAP0NPQ7</accession>
<gene>
    <name evidence="2" type="ORF">Syun_021405</name>
</gene>